<dbReference type="InterPro" id="IPR058999">
    <property type="entry name" value="EIF3CL_C"/>
</dbReference>
<keyword evidence="5" id="KW-0175">Coiled coil</keyword>
<dbReference type="EMBL" id="BAABUK010000007">
    <property type="protein sequence ID" value="GAA5810336.1"/>
    <property type="molecule type" value="Genomic_DNA"/>
</dbReference>
<proteinExistence type="inferred from homology"/>
<gene>
    <name evidence="4" type="primary">NIP1</name>
    <name evidence="9" type="ORF">MFLAVUS_003757</name>
</gene>
<reference evidence="9 10" key="1">
    <citation type="submission" date="2024-04" db="EMBL/GenBank/DDBJ databases">
        <title>genome sequences of Mucor flavus KT1a and Helicostylum pulchrum KT1b strains isolated from the surface of a dry-aged beef.</title>
        <authorList>
            <person name="Toyotome T."/>
            <person name="Hosono M."/>
            <person name="Torimaru M."/>
            <person name="Fukuda K."/>
            <person name="Mikami N."/>
        </authorList>
    </citation>
    <scope>NUCLEOTIDE SEQUENCE [LARGE SCALE GENOMIC DNA]</scope>
    <source>
        <strain evidence="9 10">KT1a</strain>
    </source>
</reference>
<name>A0ABP9YU20_9FUNG</name>
<keyword evidence="7" id="KW-1133">Transmembrane helix</keyword>
<dbReference type="InterPro" id="IPR027516">
    <property type="entry name" value="EIF3C"/>
</dbReference>
<evidence type="ECO:0000313" key="9">
    <source>
        <dbReference type="EMBL" id="GAA5810336.1"/>
    </source>
</evidence>
<dbReference type="SMART" id="SM00088">
    <property type="entry name" value="PINT"/>
    <property type="match status" value="1"/>
</dbReference>
<organism evidence="9 10">
    <name type="scientific">Mucor flavus</name>
    <dbReference type="NCBI Taxonomy" id="439312"/>
    <lineage>
        <taxon>Eukaryota</taxon>
        <taxon>Fungi</taxon>
        <taxon>Fungi incertae sedis</taxon>
        <taxon>Mucoromycota</taxon>
        <taxon>Mucoromycotina</taxon>
        <taxon>Mucoromycetes</taxon>
        <taxon>Mucorales</taxon>
        <taxon>Mucorineae</taxon>
        <taxon>Mucoraceae</taxon>
        <taxon>Mucor</taxon>
    </lineage>
</organism>
<dbReference type="HAMAP" id="MF_03002">
    <property type="entry name" value="eIF3c"/>
    <property type="match status" value="1"/>
</dbReference>
<evidence type="ECO:0000256" key="4">
    <source>
        <dbReference type="HAMAP-Rule" id="MF_03002"/>
    </source>
</evidence>
<comment type="function">
    <text evidence="4">Component of the eukaryotic translation initiation factor 3 (eIF-3) complex, which is involved in protein synthesis of a specialized repertoire of mRNAs and, together with other initiation factors, stimulates binding of mRNA and methionyl-tRNAi to the 40S ribosome. The eIF-3 complex specifically targets and initiates translation of a subset of mRNAs involved in cell proliferation.</text>
</comment>
<protein>
    <recommendedName>
        <fullName evidence="4">Eukaryotic translation initiation factor 3 subunit C</fullName>
        <shortName evidence="4">eIF3c</shortName>
    </recommendedName>
    <alternativeName>
        <fullName evidence="4">Eukaryotic translation initiation factor 3 93 kDa subunit homolog</fullName>
        <shortName evidence="4">eIF3 p93</shortName>
    </alternativeName>
    <alternativeName>
        <fullName evidence="4">Translation initiation factor eIF3, p93 subunit homolog</fullName>
    </alternativeName>
</protein>
<feature type="coiled-coil region" evidence="5">
    <location>
        <begin position="152"/>
        <end position="179"/>
    </location>
</feature>
<feature type="domain" description="PCI" evidence="8">
    <location>
        <begin position="581"/>
        <end position="752"/>
    </location>
</feature>
<feature type="transmembrane region" description="Helical" evidence="7">
    <location>
        <begin position="798"/>
        <end position="816"/>
    </location>
</feature>
<dbReference type="PANTHER" id="PTHR13937">
    <property type="entry name" value="EUKARYOTIC TRANSLATION INITATION FACTOR 3, SUBUNIT 8 EIF3S8 -RELATED"/>
    <property type="match status" value="1"/>
</dbReference>
<dbReference type="Proteomes" id="UP001473302">
    <property type="component" value="Unassembled WGS sequence"/>
</dbReference>
<evidence type="ECO:0000256" key="5">
    <source>
        <dbReference type="SAM" id="Coils"/>
    </source>
</evidence>
<keyword evidence="10" id="KW-1185">Reference proteome</keyword>
<dbReference type="Pfam" id="PF05470">
    <property type="entry name" value="eIF-3c_N"/>
    <property type="match status" value="1"/>
</dbReference>
<keyword evidence="3 4" id="KW-0648">Protein biosynthesis</keyword>
<keyword evidence="1 4" id="KW-0963">Cytoplasm</keyword>
<comment type="subunit">
    <text evidence="4">Component of the eukaryotic translation initiation factor 3 (eIF-3) complex.</text>
</comment>
<dbReference type="SUPFAM" id="SSF46785">
    <property type="entry name" value="Winged helix' DNA-binding domain"/>
    <property type="match status" value="1"/>
</dbReference>
<comment type="caution">
    <text evidence="9">The sequence shown here is derived from an EMBL/GenBank/DDBJ whole genome shotgun (WGS) entry which is preliminary data.</text>
</comment>
<evidence type="ECO:0000256" key="1">
    <source>
        <dbReference type="ARBA" id="ARBA00022490"/>
    </source>
</evidence>
<evidence type="ECO:0000313" key="10">
    <source>
        <dbReference type="Proteomes" id="UP001473302"/>
    </source>
</evidence>
<dbReference type="InterPro" id="IPR000717">
    <property type="entry name" value="PCI_dom"/>
</dbReference>
<feature type="region of interest" description="Disordered" evidence="6">
    <location>
        <begin position="1"/>
        <end position="79"/>
    </location>
</feature>
<accession>A0ABP9YU20</accession>
<evidence type="ECO:0000256" key="3">
    <source>
        <dbReference type="ARBA" id="ARBA00022917"/>
    </source>
</evidence>
<comment type="subcellular location">
    <subcellularLocation>
        <location evidence="4">Cytoplasm</location>
    </subcellularLocation>
</comment>
<dbReference type="Pfam" id="PF01399">
    <property type="entry name" value="PCI"/>
    <property type="match status" value="1"/>
</dbReference>
<dbReference type="InterPro" id="IPR008905">
    <property type="entry name" value="EIF3C_N_dom"/>
</dbReference>
<evidence type="ECO:0000256" key="7">
    <source>
        <dbReference type="SAM" id="Phobius"/>
    </source>
</evidence>
<sequence length="973" mass="110331">MSRFFRSSDTESSDSDSSDNDSQYSHSDSEYDSNAESYHSEAEDDQPKNRFLKGGSDSDDSDDESSKKRQAKSQKDKRIEEMETAVKAIENGQKNNDWNLISTEFDKLTITITRATTGFNKISVPKFYVKTMIELDDHVTENLAKEKSSKKKNNNSKAMNNLKTKLKKLSKQFEESIAAYKKDPEEFMKEEEVEEVVAPVPTKTREVASNADEADSGEGFAAVGKGGKTIIAVSKETLLTRLREVLESRGKKNTDRAEQITVLENLSEVAESPFQKISVLLILIASRFDVNISKATYMDTAIWKSAAKEFNELLQVLENNKSFMVTENADDLDNEDADVVPKAGEVVKLRGSILSFVERLDDEFNKSLQNIDPHATEYIDRLRDEATIFAMLDRAQFYFETYDMTFALPRVISRKLDHVYYKPDQVIGYLQTSSRKLLPEYVVSKITPSQDSNELVNELCNYLYKDTTTVFRTRAILCHIYHYALHKKFHTARDLLLMSHVQDSIHQADIATQILYNRAMVQIGICAFRDGLIKEAHAALSEIQGSGRVKELLAQGVQAQRFGQPTNPEVEAIERQRQLPFHMHINLELLECIFLTSSMLLEIPAQAQAGPSNKKFISRPFRRLLDYNERQAFCGPPENTRDHIMSAAKALASGEWEKAKDFILAIKVWDLMTETQEIKDMLVRKIQEEGLRTYLFTYASYYSTLGLTQLASMFDLSVNSVNAIIAKMIFNEELSASLDQVTQCIVLHQVELSRLQVLSLQYSEKVANLVDQNERLTSNVDETDKDYLGIDSYFITSHYILGVSIHVLYLVLVHFYQKESNLAIPTVCFTIMKLLSKDENDQQHKASVESLHTLLKLTTLLIDIISRSEKVSESKSYTTVASILMSRRLPDLYAALLELAYAPNSAFDNNSSYFDCSDLSRAMESSMSLLGASSSLHPIPNRLRTICGRFLSRILLKPNGVSIVVIGFYYWSC</sequence>
<comment type="similarity">
    <text evidence="4">Belongs to the eIF-3 subunit C family.</text>
</comment>
<dbReference type="Pfam" id="PF26569">
    <property type="entry name" value="EIF3CL_C"/>
    <property type="match status" value="1"/>
</dbReference>
<keyword evidence="2 4" id="KW-0396">Initiation factor</keyword>
<dbReference type="PANTHER" id="PTHR13937:SF0">
    <property type="entry name" value="EUKARYOTIC TRANSLATION INITIATION FACTOR 3 SUBUNIT C-RELATED"/>
    <property type="match status" value="1"/>
</dbReference>
<feature type="compositionally biased region" description="Basic and acidic residues" evidence="6">
    <location>
        <begin position="38"/>
        <end position="48"/>
    </location>
</feature>
<evidence type="ECO:0000256" key="6">
    <source>
        <dbReference type="SAM" id="MobiDB-lite"/>
    </source>
</evidence>
<evidence type="ECO:0000259" key="8">
    <source>
        <dbReference type="PROSITE" id="PS50250"/>
    </source>
</evidence>
<keyword evidence="7" id="KW-0472">Membrane</keyword>
<feature type="transmembrane region" description="Helical" evidence="7">
    <location>
        <begin position="950"/>
        <end position="971"/>
    </location>
</feature>
<dbReference type="PROSITE" id="PS50250">
    <property type="entry name" value="PCI"/>
    <property type="match status" value="1"/>
</dbReference>
<keyword evidence="7" id="KW-0812">Transmembrane</keyword>
<evidence type="ECO:0000256" key="2">
    <source>
        <dbReference type="ARBA" id="ARBA00022540"/>
    </source>
</evidence>
<dbReference type="InterPro" id="IPR036390">
    <property type="entry name" value="WH_DNA-bd_sf"/>
</dbReference>